<gene>
    <name evidence="3" type="ORF">EJ06DRAFT_557222</name>
</gene>
<evidence type="ECO:0000256" key="1">
    <source>
        <dbReference type="SAM" id="Coils"/>
    </source>
</evidence>
<sequence length="309" mass="34406">MSLFHFSNEMASFTGTTPAISSPVQGPPGSENIPPRVLGPRYHPTAISSFPGRHGSDIDDYKMDAISSHPVGPPGSENFPPRIFGTGSIPAPVTSVFGQRGFDNDVTMIDTISSLHNGPPGSENAPPPFIGPRNKPTTIPSILGKRGPDDENNENAPPSPPPGSRVFKPLPNRLFPKHIETDEASCTDSSRPCKRIRDVKFSPHEQAQLEWKLQQAKQREYERVVAEKRAVEEQLPWVKKYKEEQAKREKERAEEDELAAELGKAGVKTWEEKNREAVELWRKINPAYAEKMVKEEGANWLLKTVPDFK</sequence>
<dbReference type="AlphaFoldDB" id="A0A6G1HTY3"/>
<proteinExistence type="predicted"/>
<dbReference type="Proteomes" id="UP000799640">
    <property type="component" value="Unassembled WGS sequence"/>
</dbReference>
<evidence type="ECO:0000313" key="3">
    <source>
        <dbReference type="EMBL" id="KAF2399371.1"/>
    </source>
</evidence>
<dbReference type="EMBL" id="ML996697">
    <property type="protein sequence ID" value="KAF2399371.1"/>
    <property type="molecule type" value="Genomic_DNA"/>
</dbReference>
<protein>
    <recommendedName>
        <fullName evidence="5">Clathrin light chain</fullName>
    </recommendedName>
</protein>
<evidence type="ECO:0000313" key="4">
    <source>
        <dbReference type="Proteomes" id="UP000799640"/>
    </source>
</evidence>
<reference evidence="3" key="1">
    <citation type="journal article" date="2020" name="Stud. Mycol.">
        <title>101 Dothideomycetes genomes: a test case for predicting lifestyles and emergence of pathogens.</title>
        <authorList>
            <person name="Haridas S."/>
            <person name="Albert R."/>
            <person name="Binder M."/>
            <person name="Bloem J."/>
            <person name="Labutti K."/>
            <person name="Salamov A."/>
            <person name="Andreopoulos B."/>
            <person name="Baker S."/>
            <person name="Barry K."/>
            <person name="Bills G."/>
            <person name="Bluhm B."/>
            <person name="Cannon C."/>
            <person name="Castanera R."/>
            <person name="Culley D."/>
            <person name="Daum C."/>
            <person name="Ezra D."/>
            <person name="Gonzalez J."/>
            <person name="Henrissat B."/>
            <person name="Kuo A."/>
            <person name="Liang C."/>
            <person name="Lipzen A."/>
            <person name="Lutzoni F."/>
            <person name="Magnuson J."/>
            <person name="Mondo S."/>
            <person name="Nolan M."/>
            <person name="Ohm R."/>
            <person name="Pangilinan J."/>
            <person name="Park H.-J."/>
            <person name="Ramirez L."/>
            <person name="Alfaro M."/>
            <person name="Sun H."/>
            <person name="Tritt A."/>
            <person name="Yoshinaga Y."/>
            <person name="Zwiers L.-H."/>
            <person name="Turgeon B."/>
            <person name="Goodwin S."/>
            <person name="Spatafora J."/>
            <person name="Crous P."/>
            <person name="Grigoriev I."/>
        </authorList>
    </citation>
    <scope>NUCLEOTIDE SEQUENCE</scope>
    <source>
        <strain evidence="3">CBS 262.69</strain>
    </source>
</reference>
<name>A0A6G1HTY3_9PEZI</name>
<evidence type="ECO:0000256" key="2">
    <source>
        <dbReference type="SAM" id="MobiDB-lite"/>
    </source>
</evidence>
<evidence type="ECO:0008006" key="5">
    <source>
        <dbReference type="Google" id="ProtNLM"/>
    </source>
</evidence>
<organism evidence="3 4">
    <name type="scientific">Trichodelitschia bisporula</name>
    <dbReference type="NCBI Taxonomy" id="703511"/>
    <lineage>
        <taxon>Eukaryota</taxon>
        <taxon>Fungi</taxon>
        <taxon>Dikarya</taxon>
        <taxon>Ascomycota</taxon>
        <taxon>Pezizomycotina</taxon>
        <taxon>Dothideomycetes</taxon>
        <taxon>Dothideomycetes incertae sedis</taxon>
        <taxon>Phaeotrichales</taxon>
        <taxon>Phaeotrichaceae</taxon>
        <taxon>Trichodelitschia</taxon>
    </lineage>
</organism>
<accession>A0A6G1HTY3</accession>
<feature type="coiled-coil region" evidence="1">
    <location>
        <begin position="214"/>
        <end position="261"/>
    </location>
</feature>
<feature type="region of interest" description="Disordered" evidence="2">
    <location>
        <begin position="111"/>
        <end position="171"/>
    </location>
</feature>
<keyword evidence="1" id="KW-0175">Coiled coil</keyword>
<keyword evidence="4" id="KW-1185">Reference proteome</keyword>
<feature type="region of interest" description="Disordered" evidence="2">
    <location>
        <begin position="20"/>
        <end position="39"/>
    </location>
</feature>